<evidence type="ECO:0000313" key="5">
    <source>
        <dbReference type="Proteomes" id="UP000297753"/>
    </source>
</evidence>
<accession>A0A4Y8WGB6</accession>
<gene>
    <name evidence="4" type="ORF">ELS82_12045</name>
</gene>
<dbReference type="Gene3D" id="2.40.160.20">
    <property type="match status" value="1"/>
</dbReference>
<evidence type="ECO:0000256" key="2">
    <source>
        <dbReference type="SAM" id="SignalP"/>
    </source>
</evidence>
<dbReference type="RefSeq" id="WP_134835688.1">
    <property type="nucleotide sequence ID" value="NZ_SATR01000016.1"/>
</dbReference>
<dbReference type="AlphaFoldDB" id="A0A4Y8WGB6"/>
<keyword evidence="5" id="KW-1185">Reference proteome</keyword>
<keyword evidence="1 2" id="KW-0732">Signal</keyword>
<organism evidence="4 5">
    <name type="scientific">Vibrio ouci</name>
    <dbReference type="NCBI Taxonomy" id="2499078"/>
    <lineage>
        <taxon>Bacteria</taxon>
        <taxon>Pseudomonadati</taxon>
        <taxon>Pseudomonadota</taxon>
        <taxon>Gammaproteobacteria</taxon>
        <taxon>Vibrionales</taxon>
        <taxon>Vibrionaceae</taxon>
        <taxon>Vibrio</taxon>
    </lineage>
</organism>
<sequence length="179" mass="19944">MKLAFTTLLTASVLSAPVLANNEGHRVGIGFNKTSIEQVLSPSIDYSTSGFKLEYGYEFNHIVGVNISYNKGSGDFLPFIDSDNSTFKIDTDIGYTFNFDGFSIKPYGVIGWAKFEEELSVVGENLGSWDDSSLFIGTGVRSTFNEHFYADFRADFINLKDEGDDIFVDQFSFTVGYKF</sequence>
<dbReference type="InterPro" id="IPR027385">
    <property type="entry name" value="Beta-barrel_OMP"/>
</dbReference>
<dbReference type="EMBL" id="SATR01000016">
    <property type="protein sequence ID" value="TFH91378.1"/>
    <property type="molecule type" value="Genomic_DNA"/>
</dbReference>
<evidence type="ECO:0000256" key="1">
    <source>
        <dbReference type="ARBA" id="ARBA00022729"/>
    </source>
</evidence>
<protein>
    <submittedName>
        <fullName evidence="4">Porin family protein</fullName>
    </submittedName>
</protein>
<name>A0A4Y8WGB6_9VIBR</name>
<dbReference type="SUPFAM" id="SSF56925">
    <property type="entry name" value="OMPA-like"/>
    <property type="match status" value="1"/>
</dbReference>
<evidence type="ECO:0000313" key="4">
    <source>
        <dbReference type="EMBL" id="TFH91378.1"/>
    </source>
</evidence>
<dbReference type="Pfam" id="PF13505">
    <property type="entry name" value="OMP_b-brl"/>
    <property type="match status" value="1"/>
</dbReference>
<dbReference type="OrthoDB" id="5871808at2"/>
<dbReference type="InterPro" id="IPR011250">
    <property type="entry name" value="OMP/PagP_B-barrel"/>
</dbReference>
<reference evidence="4 5" key="1">
    <citation type="submission" date="2019-01" db="EMBL/GenBank/DDBJ databases">
        <title>Vibrio BEI176 sp. nov, a marine bacterium isolated from China: eastern marignal seas.</title>
        <authorList>
            <person name="Li B."/>
        </authorList>
    </citation>
    <scope>NUCLEOTIDE SEQUENCE [LARGE SCALE GENOMIC DNA]</scope>
    <source>
        <strain evidence="4 5">BEI176</strain>
    </source>
</reference>
<feature type="chain" id="PRO_5021320414" evidence="2">
    <location>
        <begin position="21"/>
        <end position="179"/>
    </location>
</feature>
<evidence type="ECO:0000259" key="3">
    <source>
        <dbReference type="Pfam" id="PF13505"/>
    </source>
</evidence>
<comment type="caution">
    <text evidence="4">The sequence shown here is derived from an EMBL/GenBank/DDBJ whole genome shotgun (WGS) entry which is preliminary data.</text>
</comment>
<proteinExistence type="predicted"/>
<dbReference type="Proteomes" id="UP000297753">
    <property type="component" value="Unassembled WGS sequence"/>
</dbReference>
<feature type="domain" description="Outer membrane protein beta-barrel" evidence="3">
    <location>
        <begin position="7"/>
        <end position="179"/>
    </location>
</feature>
<feature type="signal peptide" evidence="2">
    <location>
        <begin position="1"/>
        <end position="20"/>
    </location>
</feature>